<dbReference type="EMBL" id="BANC01000025">
    <property type="protein sequence ID" value="GAN79628.1"/>
    <property type="molecule type" value="Genomic_DNA"/>
</dbReference>
<dbReference type="NCBIfam" id="TIGR01140">
    <property type="entry name" value="L_thr_O3P_dcar"/>
    <property type="match status" value="1"/>
</dbReference>
<dbReference type="OrthoDB" id="9799304at2"/>
<gene>
    <name evidence="11" type="ORF">Aam_025_016</name>
</gene>
<evidence type="ECO:0000256" key="2">
    <source>
        <dbReference type="ARBA" id="ARBA00003444"/>
    </source>
</evidence>
<evidence type="ECO:0000256" key="6">
    <source>
        <dbReference type="ARBA" id="ARBA00022898"/>
    </source>
</evidence>
<evidence type="ECO:0000313" key="11">
    <source>
        <dbReference type="EMBL" id="GAN79628.1"/>
    </source>
</evidence>
<dbReference type="STRING" id="1120923.SAMN02746095_01996"/>
<reference evidence="11 12" key="1">
    <citation type="submission" date="2012-11" db="EMBL/GenBank/DDBJ databases">
        <title>Whole genome sequence of Acidocella aminolytica 101 = DSM 11237.</title>
        <authorList>
            <person name="Azuma Y."/>
            <person name="Higashiura N."/>
            <person name="Hirakawa H."/>
            <person name="Matsushita K."/>
        </authorList>
    </citation>
    <scope>NUCLEOTIDE SEQUENCE [LARGE SCALE GENOMIC DNA]</scope>
    <source>
        <strain evidence="12">101 / DSM 11237</strain>
    </source>
</reference>
<dbReference type="InterPro" id="IPR015421">
    <property type="entry name" value="PyrdxlP-dep_Trfase_major"/>
</dbReference>
<evidence type="ECO:0000256" key="1">
    <source>
        <dbReference type="ARBA" id="ARBA00001933"/>
    </source>
</evidence>
<comment type="pathway">
    <text evidence="3">Cofactor biosynthesis; adenosylcobalamin biosynthesis.</text>
</comment>
<dbReference type="InterPro" id="IPR015422">
    <property type="entry name" value="PyrdxlP-dep_Trfase_small"/>
</dbReference>
<evidence type="ECO:0000256" key="7">
    <source>
        <dbReference type="ARBA" id="ARBA00023239"/>
    </source>
</evidence>
<keyword evidence="7" id="KW-0456">Lyase</keyword>
<dbReference type="PROSITE" id="PS00105">
    <property type="entry name" value="AA_TRANSFER_CLASS_1"/>
    <property type="match status" value="1"/>
</dbReference>
<evidence type="ECO:0000313" key="12">
    <source>
        <dbReference type="Proteomes" id="UP000032668"/>
    </source>
</evidence>
<dbReference type="AlphaFoldDB" id="A0A0D6PEK4"/>
<keyword evidence="5" id="KW-0169">Cobalamin biosynthesis</keyword>
<dbReference type="Pfam" id="PF00155">
    <property type="entry name" value="Aminotran_1_2"/>
    <property type="match status" value="1"/>
</dbReference>
<evidence type="ECO:0000256" key="5">
    <source>
        <dbReference type="ARBA" id="ARBA00022573"/>
    </source>
</evidence>
<evidence type="ECO:0000259" key="10">
    <source>
        <dbReference type="Pfam" id="PF00155"/>
    </source>
</evidence>
<comment type="cofactor">
    <cofactor evidence="1">
        <name>pyridoxal 5'-phosphate</name>
        <dbReference type="ChEBI" id="CHEBI:597326"/>
    </cofactor>
</comment>
<dbReference type="Gene3D" id="3.40.640.10">
    <property type="entry name" value="Type I PLP-dependent aspartate aminotransferase-like (Major domain)"/>
    <property type="match status" value="1"/>
</dbReference>
<keyword evidence="6" id="KW-0663">Pyridoxal phosphate</keyword>
<dbReference type="GO" id="GO:0048472">
    <property type="term" value="F:threonine-phosphate decarboxylase activity"/>
    <property type="evidence" value="ECO:0007669"/>
    <property type="project" value="UniProtKB-EC"/>
</dbReference>
<protein>
    <recommendedName>
        <fullName evidence="4">threonine-phosphate decarboxylase</fullName>
        <ecNumber evidence="4">4.1.1.81</ecNumber>
    </recommendedName>
    <alternativeName>
        <fullName evidence="8">L-threonine-O-3-phosphate decarboxylase</fullName>
    </alternativeName>
</protein>
<dbReference type="RefSeq" id="WP_048878071.1">
    <property type="nucleotide sequence ID" value="NZ_BANC01000025.1"/>
</dbReference>
<evidence type="ECO:0000256" key="3">
    <source>
        <dbReference type="ARBA" id="ARBA00004953"/>
    </source>
</evidence>
<sequence length="323" mass="33795">MKRDHGGNLDWAVAQYGGTRAGWVDLSTGINRQPYKVPDISPDAWTALPTASATARLIATARASYNTQGAVLPLAGAQAAIQLIPLLSKPGKARIMSPTYNEHAAALRALGWQVEEAATAADTAGADLAVIVNPNNPDGRYHDPQSLLALLPQVGRLVVDESFGDPYPDLSLTPAAGRAGLVVLRSFGKFYGLAGMRLGFALGSEADITALSQLAGPWPVCGPALEIGAAALADTQWAKASTARLMAEIARMDELAAQAGWSVVGGTCLFRLYDAPDAAAAQAKLAAHHIWSRIFPYSGTWIRLGMPGTAAEWSRLGAAMAGQ</sequence>
<organism evidence="11 12">
    <name type="scientific">Acidocella aminolytica 101 = DSM 11237</name>
    <dbReference type="NCBI Taxonomy" id="1120923"/>
    <lineage>
        <taxon>Bacteria</taxon>
        <taxon>Pseudomonadati</taxon>
        <taxon>Pseudomonadota</taxon>
        <taxon>Alphaproteobacteria</taxon>
        <taxon>Acetobacterales</taxon>
        <taxon>Acidocellaceae</taxon>
        <taxon>Acidocella</taxon>
    </lineage>
</organism>
<dbReference type="GO" id="GO:0009236">
    <property type="term" value="P:cobalamin biosynthetic process"/>
    <property type="evidence" value="ECO:0007669"/>
    <property type="project" value="UniProtKB-UniPathway"/>
</dbReference>
<dbReference type="SUPFAM" id="SSF53383">
    <property type="entry name" value="PLP-dependent transferases"/>
    <property type="match status" value="1"/>
</dbReference>
<dbReference type="UniPathway" id="UPA00148"/>
<dbReference type="GO" id="GO:0030170">
    <property type="term" value="F:pyridoxal phosphate binding"/>
    <property type="evidence" value="ECO:0007669"/>
    <property type="project" value="InterPro"/>
</dbReference>
<proteinExistence type="predicted"/>
<evidence type="ECO:0000256" key="4">
    <source>
        <dbReference type="ARBA" id="ARBA00012285"/>
    </source>
</evidence>
<dbReference type="InterPro" id="IPR004838">
    <property type="entry name" value="NHTrfase_class1_PyrdxlP-BS"/>
</dbReference>
<dbReference type="InterPro" id="IPR005860">
    <property type="entry name" value="CobD"/>
</dbReference>
<dbReference type="InterPro" id="IPR004839">
    <property type="entry name" value="Aminotransferase_I/II_large"/>
</dbReference>
<name>A0A0D6PEK4_9PROT</name>
<dbReference type="InterPro" id="IPR015424">
    <property type="entry name" value="PyrdxlP-dep_Trfase"/>
</dbReference>
<evidence type="ECO:0000256" key="8">
    <source>
        <dbReference type="ARBA" id="ARBA00029996"/>
    </source>
</evidence>
<dbReference type="Proteomes" id="UP000032668">
    <property type="component" value="Unassembled WGS sequence"/>
</dbReference>
<evidence type="ECO:0000256" key="9">
    <source>
        <dbReference type="ARBA" id="ARBA00048531"/>
    </source>
</evidence>
<feature type="domain" description="Aminotransferase class I/classII large" evidence="10">
    <location>
        <begin position="53"/>
        <end position="312"/>
    </location>
</feature>
<accession>A0A0D6PEK4</accession>
<keyword evidence="12" id="KW-1185">Reference proteome</keyword>
<comment type="function">
    <text evidence="2">Decarboxylates L-threonine-O-3-phosphate to yield (R)-1-amino-2-propanol O-2-phosphate, the precursor for the linkage between the nucleotide loop and the corrin ring in cobalamin.</text>
</comment>
<dbReference type="Gene3D" id="3.90.1150.10">
    <property type="entry name" value="Aspartate Aminotransferase, domain 1"/>
    <property type="match status" value="1"/>
</dbReference>
<dbReference type="EC" id="4.1.1.81" evidence="4"/>
<dbReference type="PANTHER" id="PTHR42885:SF1">
    <property type="entry name" value="THREONINE-PHOSPHATE DECARBOXYLASE"/>
    <property type="match status" value="1"/>
</dbReference>
<comment type="catalytic activity">
    <reaction evidence="9">
        <text>O-phospho-L-threonine + H(+) = (R)-1-aminopropan-2-yl phosphate + CO2</text>
        <dbReference type="Rhea" id="RHEA:11492"/>
        <dbReference type="ChEBI" id="CHEBI:15378"/>
        <dbReference type="ChEBI" id="CHEBI:16526"/>
        <dbReference type="ChEBI" id="CHEBI:58563"/>
        <dbReference type="ChEBI" id="CHEBI:58675"/>
        <dbReference type="EC" id="4.1.1.81"/>
    </reaction>
</comment>
<dbReference type="PANTHER" id="PTHR42885">
    <property type="entry name" value="HISTIDINOL-PHOSPHATE AMINOTRANSFERASE-RELATED"/>
    <property type="match status" value="1"/>
</dbReference>
<comment type="caution">
    <text evidence="11">The sequence shown here is derived from an EMBL/GenBank/DDBJ whole genome shotgun (WGS) entry which is preliminary data.</text>
</comment>